<evidence type="ECO:0000313" key="3">
    <source>
        <dbReference type="Proteomes" id="UP000324832"/>
    </source>
</evidence>
<name>A0A5E4QDH5_9NEOP</name>
<dbReference type="AlphaFoldDB" id="A0A5E4QDH5"/>
<feature type="region of interest" description="Disordered" evidence="1">
    <location>
        <begin position="55"/>
        <end position="86"/>
    </location>
</feature>
<evidence type="ECO:0000313" key="2">
    <source>
        <dbReference type="EMBL" id="VVC95772.1"/>
    </source>
</evidence>
<evidence type="ECO:0000256" key="1">
    <source>
        <dbReference type="SAM" id="MobiDB-lite"/>
    </source>
</evidence>
<reference evidence="2 3" key="1">
    <citation type="submission" date="2017-07" db="EMBL/GenBank/DDBJ databases">
        <authorList>
            <person name="Talla V."/>
            <person name="Backstrom N."/>
        </authorList>
    </citation>
    <scope>NUCLEOTIDE SEQUENCE [LARGE SCALE GENOMIC DNA]</scope>
</reference>
<keyword evidence="3" id="KW-1185">Reference proteome</keyword>
<accession>A0A5E4QDH5</accession>
<proteinExistence type="predicted"/>
<dbReference type="EMBL" id="FZQP02002448">
    <property type="protein sequence ID" value="VVC95772.1"/>
    <property type="molecule type" value="Genomic_DNA"/>
</dbReference>
<dbReference type="Proteomes" id="UP000324832">
    <property type="component" value="Unassembled WGS sequence"/>
</dbReference>
<organism evidence="2 3">
    <name type="scientific">Leptidea sinapis</name>
    <dbReference type="NCBI Taxonomy" id="189913"/>
    <lineage>
        <taxon>Eukaryota</taxon>
        <taxon>Metazoa</taxon>
        <taxon>Ecdysozoa</taxon>
        <taxon>Arthropoda</taxon>
        <taxon>Hexapoda</taxon>
        <taxon>Insecta</taxon>
        <taxon>Pterygota</taxon>
        <taxon>Neoptera</taxon>
        <taxon>Endopterygota</taxon>
        <taxon>Lepidoptera</taxon>
        <taxon>Glossata</taxon>
        <taxon>Ditrysia</taxon>
        <taxon>Papilionoidea</taxon>
        <taxon>Pieridae</taxon>
        <taxon>Dismorphiinae</taxon>
        <taxon>Leptidea</taxon>
    </lineage>
</organism>
<feature type="non-terminal residue" evidence="2">
    <location>
        <position position="126"/>
    </location>
</feature>
<gene>
    <name evidence="2" type="ORF">LSINAPIS_LOCUS7414</name>
</gene>
<sequence>MAAAAAARIAADKERQAVLMALAKDRQEKQLHADLGKMEKLKLVEKKKQELARKVLETEERRRAEELARHQRLEQEQKKAEENRKKQIKEVEVTKKEAAQMAREIEQRQREFKMKCKAESRSEYLY</sequence>
<protein>
    <submittedName>
        <fullName evidence="2">Uncharacterized protein</fullName>
    </submittedName>
</protein>